<sequence length="107" mass="11755">MNTIMMLFLAAFHVVHMETFWEFGRTDVIIETLFCSILVVCNLATGISCAVLAGEWGKTPTSCIDAELHDACDSKLLSTTNAMQAVFCFLQVVVFTSLGLTLTKIRS</sequence>
<keyword evidence="1" id="KW-1133">Transmembrane helix</keyword>
<evidence type="ECO:0000313" key="3">
    <source>
        <dbReference type="EMBL" id="CAI8027500.1"/>
    </source>
</evidence>
<gene>
    <name evidence="3" type="ORF">GBAR_LOCUS15725</name>
</gene>
<protein>
    <submittedName>
        <fullName evidence="3">Uncharacterized protein</fullName>
    </submittedName>
</protein>
<name>A0AA35SCD3_GEOBA</name>
<evidence type="ECO:0000256" key="1">
    <source>
        <dbReference type="SAM" id="Phobius"/>
    </source>
</evidence>
<dbReference type="AlphaFoldDB" id="A0AA35SCD3"/>
<proteinExistence type="predicted"/>
<feature type="non-terminal residue" evidence="3">
    <location>
        <position position="1"/>
    </location>
</feature>
<dbReference type="EMBL" id="CASHTH010002283">
    <property type="protein sequence ID" value="CAI8027500.1"/>
    <property type="molecule type" value="Genomic_DNA"/>
</dbReference>
<feature type="transmembrane region" description="Helical" evidence="1">
    <location>
        <begin position="82"/>
        <end position="102"/>
    </location>
</feature>
<keyword evidence="1" id="KW-0472">Membrane</keyword>
<comment type="caution">
    <text evidence="3">The sequence shown here is derived from an EMBL/GenBank/DDBJ whole genome shotgun (WGS) entry which is preliminary data.</text>
</comment>
<keyword evidence="2" id="KW-0732">Signal</keyword>
<dbReference type="Proteomes" id="UP001174909">
    <property type="component" value="Unassembled WGS sequence"/>
</dbReference>
<organism evidence="3 4">
    <name type="scientific">Geodia barretti</name>
    <name type="common">Barrett's horny sponge</name>
    <dbReference type="NCBI Taxonomy" id="519541"/>
    <lineage>
        <taxon>Eukaryota</taxon>
        <taxon>Metazoa</taxon>
        <taxon>Porifera</taxon>
        <taxon>Demospongiae</taxon>
        <taxon>Heteroscleromorpha</taxon>
        <taxon>Tetractinellida</taxon>
        <taxon>Astrophorina</taxon>
        <taxon>Geodiidae</taxon>
        <taxon>Geodia</taxon>
    </lineage>
</organism>
<feature type="chain" id="PRO_5041343872" evidence="2">
    <location>
        <begin position="18"/>
        <end position="107"/>
    </location>
</feature>
<evidence type="ECO:0000256" key="2">
    <source>
        <dbReference type="SAM" id="SignalP"/>
    </source>
</evidence>
<keyword evidence="1" id="KW-0812">Transmembrane</keyword>
<keyword evidence="4" id="KW-1185">Reference proteome</keyword>
<reference evidence="3" key="1">
    <citation type="submission" date="2023-03" db="EMBL/GenBank/DDBJ databases">
        <authorList>
            <person name="Steffen K."/>
            <person name="Cardenas P."/>
        </authorList>
    </citation>
    <scope>NUCLEOTIDE SEQUENCE</scope>
</reference>
<accession>A0AA35SCD3</accession>
<feature type="signal peptide" evidence="2">
    <location>
        <begin position="1"/>
        <end position="17"/>
    </location>
</feature>
<evidence type="ECO:0000313" key="4">
    <source>
        <dbReference type="Proteomes" id="UP001174909"/>
    </source>
</evidence>